<dbReference type="InterPro" id="IPR001214">
    <property type="entry name" value="SET_dom"/>
</dbReference>
<dbReference type="Pfam" id="PF00856">
    <property type="entry name" value="SET"/>
    <property type="match status" value="1"/>
</dbReference>
<dbReference type="PANTHER" id="PTHR47332">
    <property type="entry name" value="SET DOMAIN-CONTAINING PROTEIN 5"/>
    <property type="match status" value="1"/>
</dbReference>
<feature type="compositionally biased region" description="Polar residues" evidence="1">
    <location>
        <begin position="27"/>
        <end position="46"/>
    </location>
</feature>
<feature type="region of interest" description="Disordered" evidence="1">
    <location>
        <begin position="279"/>
        <end position="299"/>
    </location>
</feature>
<protein>
    <recommendedName>
        <fullName evidence="2">SET domain-containing protein</fullName>
    </recommendedName>
</protein>
<dbReference type="Proteomes" id="UP000308197">
    <property type="component" value="Unassembled WGS sequence"/>
</dbReference>
<evidence type="ECO:0000256" key="1">
    <source>
        <dbReference type="SAM" id="MobiDB-lite"/>
    </source>
</evidence>
<dbReference type="PROSITE" id="PS50280">
    <property type="entry name" value="SET"/>
    <property type="match status" value="1"/>
</dbReference>
<dbReference type="PANTHER" id="PTHR47332:SF4">
    <property type="entry name" value="SET DOMAIN-CONTAINING PROTEIN 5"/>
    <property type="match status" value="1"/>
</dbReference>
<dbReference type="InParanoid" id="A0A5C3PBK7"/>
<evidence type="ECO:0000313" key="4">
    <source>
        <dbReference type="Proteomes" id="UP000308197"/>
    </source>
</evidence>
<sequence>MRRGFLSTPREPRKAAPPQAPDIADTRPSTSEPSHKQSPPATSPSTELVPIPARYQIPLPLPDFGPEFTALRVSSLPRGESRPELCTAFAHCGEMLDALLTQFPGWPLSFPPPPPPPPPVYEIVPIQGTGLGMVAIADIAAGSTIVRERPFFVMPGTISANSEEEHLRIMHGLVDFLHPDNKRAFFALRNSKGHTTSSQVKGIMDTNAFIAGPFPTFPAKYAGVARDISRVNHSCNPNAMHSFETATLTHVLRAVHAIRAGEEVTVSYLNDQLGMHDARAATSSSASASRAGSRGRRAW</sequence>
<keyword evidence="4" id="KW-1185">Reference proteome</keyword>
<dbReference type="SMART" id="SM00317">
    <property type="entry name" value="SET"/>
    <property type="match status" value="1"/>
</dbReference>
<reference evidence="3 4" key="1">
    <citation type="journal article" date="2019" name="Nat. Ecol. Evol.">
        <title>Megaphylogeny resolves global patterns of mushroom evolution.</title>
        <authorList>
            <person name="Varga T."/>
            <person name="Krizsan K."/>
            <person name="Foldi C."/>
            <person name="Dima B."/>
            <person name="Sanchez-Garcia M."/>
            <person name="Sanchez-Ramirez S."/>
            <person name="Szollosi G.J."/>
            <person name="Szarkandi J.G."/>
            <person name="Papp V."/>
            <person name="Albert L."/>
            <person name="Andreopoulos W."/>
            <person name="Angelini C."/>
            <person name="Antonin V."/>
            <person name="Barry K.W."/>
            <person name="Bougher N.L."/>
            <person name="Buchanan P."/>
            <person name="Buyck B."/>
            <person name="Bense V."/>
            <person name="Catcheside P."/>
            <person name="Chovatia M."/>
            <person name="Cooper J."/>
            <person name="Damon W."/>
            <person name="Desjardin D."/>
            <person name="Finy P."/>
            <person name="Geml J."/>
            <person name="Haridas S."/>
            <person name="Hughes K."/>
            <person name="Justo A."/>
            <person name="Karasinski D."/>
            <person name="Kautmanova I."/>
            <person name="Kiss B."/>
            <person name="Kocsube S."/>
            <person name="Kotiranta H."/>
            <person name="LaButti K.M."/>
            <person name="Lechner B.E."/>
            <person name="Liimatainen K."/>
            <person name="Lipzen A."/>
            <person name="Lukacs Z."/>
            <person name="Mihaltcheva S."/>
            <person name="Morgado L.N."/>
            <person name="Niskanen T."/>
            <person name="Noordeloos M.E."/>
            <person name="Ohm R.A."/>
            <person name="Ortiz-Santana B."/>
            <person name="Ovrebo C."/>
            <person name="Racz N."/>
            <person name="Riley R."/>
            <person name="Savchenko A."/>
            <person name="Shiryaev A."/>
            <person name="Soop K."/>
            <person name="Spirin V."/>
            <person name="Szebenyi C."/>
            <person name="Tomsovsky M."/>
            <person name="Tulloss R.E."/>
            <person name="Uehling J."/>
            <person name="Grigoriev I.V."/>
            <person name="Vagvolgyi C."/>
            <person name="Papp T."/>
            <person name="Martin F.M."/>
            <person name="Miettinen O."/>
            <person name="Hibbett D.S."/>
            <person name="Nagy L.G."/>
        </authorList>
    </citation>
    <scope>NUCLEOTIDE SEQUENCE [LARGE SCALE GENOMIC DNA]</scope>
    <source>
        <strain evidence="3 4">HHB13444</strain>
    </source>
</reference>
<dbReference type="EMBL" id="ML211172">
    <property type="protein sequence ID" value="TFK87036.1"/>
    <property type="molecule type" value="Genomic_DNA"/>
</dbReference>
<feature type="domain" description="SET" evidence="2">
    <location>
        <begin position="116"/>
        <end position="269"/>
    </location>
</feature>
<organism evidence="3 4">
    <name type="scientific">Polyporus arcularius HHB13444</name>
    <dbReference type="NCBI Taxonomy" id="1314778"/>
    <lineage>
        <taxon>Eukaryota</taxon>
        <taxon>Fungi</taxon>
        <taxon>Dikarya</taxon>
        <taxon>Basidiomycota</taxon>
        <taxon>Agaricomycotina</taxon>
        <taxon>Agaricomycetes</taxon>
        <taxon>Polyporales</taxon>
        <taxon>Polyporaceae</taxon>
        <taxon>Polyporus</taxon>
    </lineage>
</organism>
<feature type="region of interest" description="Disordered" evidence="1">
    <location>
        <begin position="1"/>
        <end position="48"/>
    </location>
</feature>
<accession>A0A5C3PBK7</accession>
<dbReference type="InterPro" id="IPR046341">
    <property type="entry name" value="SET_dom_sf"/>
</dbReference>
<evidence type="ECO:0000313" key="3">
    <source>
        <dbReference type="EMBL" id="TFK87036.1"/>
    </source>
</evidence>
<dbReference type="SUPFAM" id="SSF82199">
    <property type="entry name" value="SET domain"/>
    <property type="match status" value="1"/>
</dbReference>
<evidence type="ECO:0000259" key="2">
    <source>
        <dbReference type="PROSITE" id="PS50280"/>
    </source>
</evidence>
<dbReference type="InterPro" id="IPR053185">
    <property type="entry name" value="SET_domain_protein"/>
</dbReference>
<gene>
    <name evidence="3" type="ORF">K466DRAFT_599846</name>
</gene>
<dbReference type="CDD" id="cd20071">
    <property type="entry name" value="SET_SMYD"/>
    <property type="match status" value="1"/>
</dbReference>
<dbReference type="Gene3D" id="2.170.270.10">
    <property type="entry name" value="SET domain"/>
    <property type="match status" value="1"/>
</dbReference>
<feature type="compositionally biased region" description="Low complexity" evidence="1">
    <location>
        <begin position="280"/>
        <end position="292"/>
    </location>
</feature>
<proteinExistence type="predicted"/>
<name>A0A5C3PBK7_9APHY</name>
<dbReference type="AlphaFoldDB" id="A0A5C3PBK7"/>
<dbReference type="STRING" id="1314778.A0A5C3PBK7"/>